<dbReference type="InterPro" id="IPR036583">
    <property type="entry name" value="23S_rRNA_IVS_sf"/>
</dbReference>
<dbReference type="Pfam" id="PF05635">
    <property type="entry name" value="23S_rRNA_IVP"/>
    <property type="match status" value="1"/>
</dbReference>
<dbReference type="SUPFAM" id="SSF158446">
    <property type="entry name" value="IVS-encoded protein-like"/>
    <property type="match status" value="1"/>
</dbReference>
<protein>
    <submittedName>
        <fullName evidence="1">Four helix bundle protein</fullName>
    </submittedName>
</protein>
<sequence length="123" mass="14134">MGKFSSFEEIIAWQKARELNLDIYSFTNKNNSFSKDFGLRDQIRRASISISSNIAEGFERQTSKEFIRFLYIAKASAGEVRSQLYLAVDLSYITKEEFEKLNLKVSDIAKLISGLIKYLESTL</sequence>
<proteinExistence type="predicted"/>
<dbReference type="NCBIfam" id="TIGR02436">
    <property type="entry name" value="four helix bundle protein"/>
    <property type="match status" value="1"/>
</dbReference>
<accession>A0ABW3I4D7</accession>
<keyword evidence="2" id="KW-1185">Reference proteome</keyword>
<gene>
    <name evidence="1" type="ORF">ACFQ1O_10405</name>
</gene>
<reference evidence="2" key="1">
    <citation type="journal article" date="2019" name="Int. J. Syst. Evol. Microbiol.">
        <title>The Global Catalogue of Microorganisms (GCM) 10K type strain sequencing project: providing services to taxonomists for standard genome sequencing and annotation.</title>
        <authorList>
            <consortium name="The Broad Institute Genomics Platform"/>
            <consortium name="The Broad Institute Genome Sequencing Center for Infectious Disease"/>
            <person name="Wu L."/>
            <person name="Ma J."/>
        </authorList>
    </citation>
    <scope>NUCLEOTIDE SEQUENCE [LARGE SCALE GENOMIC DNA]</scope>
    <source>
        <strain evidence="2">CCUG 62114</strain>
    </source>
</reference>
<dbReference type="PANTHER" id="PTHR38471">
    <property type="entry name" value="FOUR HELIX BUNDLE PROTEIN"/>
    <property type="match status" value="1"/>
</dbReference>
<name>A0ABW3I4D7_9FLAO</name>
<evidence type="ECO:0000313" key="2">
    <source>
        <dbReference type="Proteomes" id="UP001596997"/>
    </source>
</evidence>
<dbReference type="PANTHER" id="PTHR38471:SF2">
    <property type="entry name" value="FOUR HELIX BUNDLE PROTEIN"/>
    <property type="match status" value="1"/>
</dbReference>
<dbReference type="EMBL" id="JBHTJM010000009">
    <property type="protein sequence ID" value="MFD0964415.1"/>
    <property type="molecule type" value="Genomic_DNA"/>
</dbReference>
<dbReference type="InterPro" id="IPR012657">
    <property type="entry name" value="23S_rRNA-intervening_sequence"/>
</dbReference>
<organism evidence="1 2">
    <name type="scientific">Pseudofulvibacter geojedonensis</name>
    <dbReference type="NCBI Taxonomy" id="1123758"/>
    <lineage>
        <taxon>Bacteria</taxon>
        <taxon>Pseudomonadati</taxon>
        <taxon>Bacteroidota</taxon>
        <taxon>Flavobacteriia</taxon>
        <taxon>Flavobacteriales</taxon>
        <taxon>Flavobacteriaceae</taxon>
        <taxon>Pseudofulvibacter</taxon>
    </lineage>
</organism>
<dbReference type="Proteomes" id="UP001596997">
    <property type="component" value="Unassembled WGS sequence"/>
</dbReference>
<evidence type="ECO:0000313" key="1">
    <source>
        <dbReference type="EMBL" id="MFD0964415.1"/>
    </source>
</evidence>
<dbReference type="Gene3D" id="1.20.1440.60">
    <property type="entry name" value="23S rRNA-intervening sequence"/>
    <property type="match status" value="1"/>
</dbReference>
<dbReference type="RefSeq" id="WP_377715963.1">
    <property type="nucleotide sequence ID" value="NZ_JBHTJM010000009.1"/>
</dbReference>
<dbReference type="CDD" id="cd16377">
    <property type="entry name" value="23S_rRNA_IVP_like"/>
    <property type="match status" value="1"/>
</dbReference>
<comment type="caution">
    <text evidence="1">The sequence shown here is derived from an EMBL/GenBank/DDBJ whole genome shotgun (WGS) entry which is preliminary data.</text>
</comment>